<dbReference type="InterPro" id="IPR046373">
    <property type="entry name" value="Acyl-CoA_Oxase/DH_mid-dom_sf"/>
</dbReference>
<dbReference type="EMBL" id="CP127295">
    <property type="protein sequence ID" value="WIY02211.1"/>
    <property type="molecule type" value="Genomic_DNA"/>
</dbReference>
<dbReference type="AlphaFoldDB" id="A0A9Y2JRA2"/>
<feature type="domain" description="Acyl-CoA dehydrogenase C-terminal" evidence="3">
    <location>
        <begin position="262"/>
        <end position="394"/>
    </location>
</feature>
<evidence type="ECO:0000259" key="2">
    <source>
        <dbReference type="Pfam" id="PF02771"/>
    </source>
</evidence>
<organism evidence="4 5">
    <name type="scientific">Amycolatopsis mongoliensis</name>
    <dbReference type="NCBI Taxonomy" id="715475"/>
    <lineage>
        <taxon>Bacteria</taxon>
        <taxon>Bacillati</taxon>
        <taxon>Actinomycetota</taxon>
        <taxon>Actinomycetes</taxon>
        <taxon>Pseudonocardiales</taxon>
        <taxon>Pseudonocardiaceae</taxon>
        <taxon>Amycolatopsis</taxon>
    </lineage>
</organism>
<evidence type="ECO:0000313" key="5">
    <source>
        <dbReference type="Proteomes" id="UP001239397"/>
    </source>
</evidence>
<dbReference type="GO" id="GO:0016627">
    <property type="term" value="F:oxidoreductase activity, acting on the CH-CH group of donors"/>
    <property type="evidence" value="ECO:0007669"/>
    <property type="project" value="InterPro"/>
</dbReference>
<dbReference type="Gene3D" id="1.10.540.10">
    <property type="entry name" value="Acyl-CoA dehydrogenase/oxidase, N-terminal domain"/>
    <property type="match status" value="1"/>
</dbReference>
<dbReference type="GO" id="GO:0050660">
    <property type="term" value="F:flavin adenine dinucleotide binding"/>
    <property type="evidence" value="ECO:0007669"/>
    <property type="project" value="InterPro"/>
</dbReference>
<dbReference type="PIRSF" id="PIRSF016578">
    <property type="entry name" value="HsaA"/>
    <property type="match status" value="1"/>
</dbReference>
<keyword evidence="1" id="KW-0560">Oxidoreductase</keyword>
<name>A0A9Y2JRA2_9PSEU</name>
<feature type="domain" description="Acyl-CoA dehydrogenase/oxidase N-terminal" evidence="2">
    <location>
        <begin position="25"/>
        <end position="120"/>
    </location>
</feature>
<evidence type="ECO:0000313" key="4">
    <source>
        <dbReference type="EMBL" id="WIY02211.1"/>
    </source>
</evidence>
<gene>
    <name evidence="4" type="ORF">QRX60_50940</name>
</gene>
<dbReference type="Gene3D" id="1.20.140.10">
    <property type="entry name" value="Butyryl-CoA Dehydrogenase, subunit A, domain 3"/>
    <property type="match status" value="1"/>
</dbReference>
<dbReference type="RefSeq" id="WP_285998640.1">
    <property type="nucleotide sequence ID" value="NZ_CP127295.1"/>
</dbReference>
<dbReference type="InterPro" id="IPR037069">
    <property type="entry name" value="AcylCoA_DH/ox_N_sf"/>
</dbReference>
<dbReference type="KEGG" id="amog:QRX60_50940"/>
<dbReference type="Pfam" id="PF02771">
    <property type="entry name" value="Acyl-CoA_dh_N"/>
    <property type="match status" value="1"/>
</dbReference>
<sequence length="416" mass="44863">MTAARSLPADGYPPPPEPGLTAEEVVARAERIAVDLVDRQQETEERGYYGLDTHNEFLNAGFYRLLVPRRYGGYEFGLDTYLQVVAALARGCGSTAWMYTFGASHAHVAATLFGQAAQDEMFAGGDFICPGTIGPVGFAERAGDGGWIVDGTHRYCSGSPYATHFIGHTLVAGADGEQPTPMMFVLPRDRWTRLEDWGGQLGLRGSGSHSIKIEKAHIPSHFALPGTHIGLVSVADGAPGLELHGNTMYGGGVLSMIQFQNGALATGMVAGALDIYTQLMRDRTTIYPPITSRAQDPDFQYHFGEATGRIATAQAALADGVRQWHEAAARGSAAFTREVDVRLSLISREAVRLSWAALSEHLFPTAGSSAVRVGERLERIWRDMSALQSHAGVSLFLAKVANRQLAELVFDLAGER</sequence>
<dbReference type="Pfam" id="PF08028">
    <property type="entry name" value="Acyl-CoA_dh_2"/>
    <property type="match status" value="1"/>
</dbReference>
<dbReference type="InterPro" id="IPR036250">
    <property type="entry name" value="AcylCo_DH-like_C"/>
</dbReference>
<keyword evidence="5" id="KW-1185">Reference proteome</keyword>
<reference evidence="4 5" key="1">
    <citation type="submission" date="2023-06" db="EMBL/GenBank/DDBJ databases">
        <authorList>
            <person name="Oyuntsetseg B."/>
            <person name="Kim S.B."/>
        </authorList>
    </citation>
    <scope>NUCLEOTIDE SEQUENCE [LARGE SCALE GENOMIC DNA]</scope>
    <source>
        <strain evidence="4 5">4-36</strain>
    </source>
</reference>
<proteinExistence type="predicted"/>
<dbReference type="InterPro" id="IPR013107">
    <property type="entry name" value="Acyl-CoA_DH_C"/>
</dbReference>
<dbReference type="SUPFAM" id="SSF56645">
    <property type="entry name" value="Acyl-CoA dehydrogenase NM domain-like"/>
    <property type="match status" value="1"/>
</dbReference>
<dbReference type="InterPro" id="IPR009100">
    <property type="entry name" value="AcylCoA_DH/oxidase_NM_dom_sf"/>
</dbReference>
<evidence type="ECO:0000259" key="3">
    <source>
        <dbReference type="Pfam" id="PF08028"/>
    </source>
</evidence>
<protein>
    <submittedName>
        <fullName evidence="4">Acyl-CoA dehydrogenase family protein</fullName>
    </submittedName>
</protein>
<dbReference type="SUPFAM" id="SSF47203">
    <property type="entry name" value="Acyl-CoA dehydrogenase C-terminal domain-like"/>
    <property type="match status" value="1"/>
</dbReference>
<dbReference type="Proteomes" id="UP001239397">
    <property type="component" value="Chromosome"/>
</dbReference>
<dbReference type="InterPro" id="IPR013786">
    <property type="entry name" value="AcylCoA_DH/ox_N"/>
</dbReference>
<evidence type="ECO:0000256" key="1">
    <source>
        <dbReference type="ARBA" id="ARBA00023002"/>
    </source>
</evidence>
<accession>A0A9Y2JRA2</accession>
<dbReference type="Gene3D" id="2.40.110.10">
    <property type="entry name" value="Butyryl-CoA Dehydrogenase, subunit A, domain 2"/>
    <property type="match status" value="1"/>
</dbReference>